<comment type="subcellular location">
    <subcellularLocation>
        <location evidence="2">Cytoplasm</location>
    </subcellularLocation>
    <subcellularLocation>
        <location evidence="1">Membrane</location>
        <topology evidence="1">Peripheral membrane protein</topology>
        <orientation evidence="1">Cytoplasmic side</orientation>
    </subcellularLocation>
</comment>
<feature type="domain" description="PX" evidence="9">
    <location>
        <begin position="239"/>
        <end position="344"/>
    </location>
</feature>
<evidence type="ECO:0000256" key="3">
    <source>
        <dbReference type="ARBA" id="ARBA00010883"/>
    </source>
</evidence>
<keyword evidence="11" id="KW-1185">Reference proteome</keyword>
<evidence type="ECO:0000256" key="7">
    <source>
        <dbReference type="ARBA" id="ARBA00022927"/>
    </source>
</evidence>
<dbReference type="GO" id="GO:0032266">
    <property type="term" value="F:phosphatidylinositol-3-phosphate binding"/>
    <property type="evidence" value="ECO:0007669"/>
    <property type="project" value="TreeGrafter"/>
</dbReference>
<keyword evidence="5" id="KW-0813">Transport</keyword>
<keyword evidence="6" id="KW-0963">Cytoplasm</keyword>
<accession>A0A8H6Z4C9</accession>
<evidence type="ECO:0000256" key="4">
    <source>
        <dbReference type="ARBA" id="ARBA00014268"/>
    </source>
</evidence>
<evidence type="ECO:0000313" key="11">
    <source>
        <dbReference type="Proteomes" id="UP000623467"/>
    </source>
</evidence>
<dbReference type="SUPFAM" id="SSF64268">
    <property type="entry name" value="PX domain"/>
    <property type="match status" value="1"/>
</dbReference>
<evidence type="ECO:0000256" key="6">
    <source>
        <dbReference type="ARBA" id="ARBA00022490"/>
    </source>
</evidence>
<dbReference type="PANTHER" id="PTHR47554:SF1">
    <property type="entry name" value="SORTING NEXIN MVP1"/>
    <property type="match status" value="1"/>
</dbReference>
<dbReference type="GO" id="GO:0005768">
    <property type="term" value="C:endosome"/>
    <property type="evidence" value="ECO:0007669"/>
    <property type="project" value="TreeGrafter"/>
</dbReference>
<dbReference type="Pfam" id="PF19566">
    <property type="entry name" value="Snx8_BAR_dom"/>
    <property type="match status" value="1"/>
</dbReference>
<dbReference type="Pfam" id="PF00787">
    <property type="entry name" value="PX"/>
    <property type="match status" value="1"/>
</dbReference>
<evidence type="ECO:0000256" key="5">
    <source>
        <dbReference type="ARBA" id="ARBA00022448"/>
    </source>
</evidence>
<evidence type="ECO:0000256" key="1">
    <source>
        <dbReference type="ARBA" id="ARBA00004287"/>
    </source>
</evidence>
<reference evidence="10" key="1">
    <citation type="submission" date="2020-05" db="EMBL/GenBank/DDBJ databases">
        <title>Mycena genomes resolve the evolution of fungal bioluminescence.</title>
        <authorList>
            <person name="Tsai I.J."/>
        </authorList>
    </citation>
    <scope>NUCLEOTIDE SEQUENCE</scope>
    <source>
        <strain evidence="10">160909Yilan</strain>
    </source>
</reference>
<comment type="caution">
    <text evidence="10">The sequence shown here is derived from an EMBL/GenBank/DDBJ whole genome shotgun (WGS) entry which is preliminary data.</text>
</comment>
<dbReference type="SMART" id="SM00027">
    <property type="entry name" value="EH"/>
    <property type="match status" value="1"/>
</dbReference>
<gene>
    <name evidence="10" type="ORF">MSAN_00691800</name>
</gene>
<dbReference type="SUPFAM" id="SSF47473">
    <property type="entry name" value="EF-hand"/>
    <property type="match status" value="1"/>
</dbReference>
<dbReference type="InterPro" id="IPR011992">
    <property type="entry name" value="EF-hand-dom_pair"/>
</dbReference>
<dbReference type="EMBL" id="JACAZH010000004">
    <property type="protein sequence ID" value="KAF7370592.1"/>
    <property type="molecule type" value="Genomic_DNA"/>
</dbReference>
<dbReference type="InterPro" id="IPR045734">
    <property type="entry name" value="Snx8_BAR_dom"/>
</dbReference>
<dbReference type="Gene3D" id="1.10.238.10">
    <property type="entry name" value="EF-hand"/>
    <property type="match status" value="1"/>
</dbReference>
<keyword evidence="7" id="KW-0653">Protein transport</keyword>
<comment type="similarity">
    <text evidence="3">Belongs to the sorting nexin family.</text>
</comment>
<dbReference type="PANTHER" id="PTHR47554">
    <property type="entry name" value="SORTING NEXIN MVP1"/>
    <property type="match status" value="1"/>
</dbReference>
<evidence type="ECO:0000256" key="2">
    <source>
        <dbReference type="ARBA" id="ARBA00004496"/>
    </source>
</evidence>
<evidence type="ECO:0000256" key="8">
    <source>
        <dbReference type="ARBA" id="ARBA00023136"/>
    </source>
</evidence>
<sequence length="676" mass="75074">MFNAPRAAPRYGASTNTGFGSFVDENPLAASTYDNLDPWSATPSPSATPAPAANSANTIFSSVIADATVPSIYNQSFQLVDPSSTGEVSVNALSRVLGTSSLPAATIDRIVNLVSSRPRVSKLEFFVALALVALAQAGKDVSIEQVAALSQQNTLPEPALDLSRLPPSVSTFAQNNYRQNSVPGIRAPIPTYATDDPWNTNSRVAVPPSTGFEVPQENPLPGLPSNLAGTGLPPYWWRKQENVNVTILGQQGFILNRYMVYEVSARGTTVPRRYSEFVFVWECLLRRYPFRLFPALPPKRIGADEVFIEQRRRGLARALSFVMNHPVIKEDALLAAFLTEPSFETWRKNTPISLDEESVSKRVDRTEEMTIPSDLQEKLAILRRRISPLIEQWQRICILAERIIKRREAAAVRIPPAFRPAYFQAHFSLPVFSSPALSSVPSSDTASTASHTPMFASVPNMMDSIFGGFQPIESDVNQGDMARLTNTLRAVIEVNDQCWRGDDCELSSGVRVGLQAVAAHTQRSSELSELRTRTLLDTTLESIKAQRDLYIALKDLLIRNDRLSIDQVDRLKQRVETTSLKLEGVKAAQKEGWQDQVEQLVASIEKDQATIAAQLSRRVFIRACLWHELRVVLHNRENTLVTQTVQTFAREEQGFAENMTNTWASLSEALTDMPYE</sequence>
<dbReference type="Proteomes" id="UP000623467">
    <property type="component" value="Unassembled WGS sequence"/>
</dbReference>
<dbReference type="AlphaFoldDB" id="A0A8H6Z4C9"/>
<proteinExistence type="inferred from homology"/>
<evidence type="ECO:0000259" key="9">
    <source>
        <dbReference type="PROSITE" id="PS50195"/>
    </source>
</evidence>
<dbReference type="SMART" id="SM00312">
    <property type="entry name" value="PX"/>
    <property type="match status" value="1"/>
</dbReference>
<dbReference type="Gene3D" id="3.30.1520.10">
    <property type="entry name" value="Phox-like domain"/>
    <property type="match status" value="1"/>
</dbReference>
<dbReference type="InterPro" id="IPR001683">
    <property type="entry name" value="PX_dom"/>
</dbReference>
<keyword evidence="8" id="KW-0472">Membrane</keyword>
<dbReference type="PROSITE" id="PS50195">
    <property type="entry name" value="PX"/>
    <property type="match status" value="1"/>
</dbReference>
<dbReference type="InterPro" id="IPR028662">
    <property type="entry name" value="SNX8/Mvp1"/>
</dbReference>
<protein>
    <recommendedName>
        <fullName evidence="4">Sorting nexin MVP1</fullName>
    </recommendedName>
</protein>
<dbReference type="GO" id="GO:0006623">
    <property type="term" value="P:protein targeting to vacuole"/>
    <property type="evidence" value="ECO:0007669"/>
    <property type="project" value="TreeGrafter"/>
</dbReference>
<organism evidence="10 11">
    <name type="scientific">Mycena sanguinolenta</name>
    <dbReference type="NCBI Taxonomy" id="230812"/>
    <lineage>
        <taxon>Eukaryota</taxon>
        <taxon>Fungi</taxon>
        <taxon>Dikarya</taxon>
        <taxon>Basidiomycota</taxon>
        <taxon>Agaricomycotina</taxon>
        <taxon>Agaricomycetes</taxon>
        <taxon>Agaricomycetidae</taxon>
        <taxon>Agaricales</taxon>
        <taxon>Marasmiineae</taxon>
        <taxon>Mycenaceae</taxon>
        <taxon>Mycena</taxon>
    </lineage>
</organism>
<dbReference type="CDD" id="cd07597">
    <property type="entry name" value="BAR_SNX8"/>
    <property type="match status" value="1"/>
</dbReference>
<dbReference type="GO" id="GO:0016020">
    <property type="term" value="C:membrane"/>
    <property type="evidence" value="ECO:0007669"/>
    <property type="project" value="UniProtKB-SubCell"/>
</dbReference>
<evidence type="ECO:0000313" key="10">
    <source>
        <dbReference type="EMBL" id="KAF7370592.1"/>
    </source>
</evidence>
<name>A0A8H6Z4C9_9AGAR</name>
<dbReference type="GO" id="GO:0042147">
    <property type="term" value="P:retrograde transport, endosome to Golgi"/>
    <property type="evidence" value="ECO:0007669"/>
    <property type="project" value="InterPro"/>
</dbReference>
<dbReference type="InterPro" id="IPR000261">
    <property type="entry name" value="EH_dom"/>
</dbReference>
<dbReference type="GO" id="GO:0005829">
    <property type="term" value="C:cytosol"/>
    <property type="evidence" value="ECO:0007669"/>
    <property type="project" value="GOC"/>
</dbReference>
<dbReference type="OrthoDB" id="10064318at2759"/>
<dbReference type="InterPro" id="IPR036871">
    <property type="entry name" value="PX_dom_sf"/>
</dbReference>